<dbReference type="InterPro" id="IPR011333">
    <property type="entry name" value="SKP1/BTB/POZ_sf"/>
</dbReference>
<dbReference type="InterPro" id="IPR000210">
    <property type="entry name" value="BTB/POZ_dom"/>
</dbReference>
<dbReference type="Proteomes" id="UP000623467">
    <property type="component" value="Unassembled WGS sequence"/>
</dbReference>
<dbReference type="AlphaFoldDB" id="A0A8H6Y499"/>
<dbReference type="Pfam" id="PF00651">
    <property type="entry name" value="BTB"/>
    <property type="match status" value="1"/>
</dbReference>
<proteinExistence type="predicted"/>
<feature type="domain" description="BTB" evidence="1">
    <location>
        <begin position="4"/>
        <end position="67"/>
    </location>
</feature>
<name>A0A8H6Y499_9AGAR</name>
<dbReference type="SUPFAM" id="SSF54695">
    <property type="entry name" value="POZ domain"/>
    <property type="match status" value="1"/>
</dbReference>
<sequence>MSHGDIILQAESTQFRVNSDVLAQQSSVFKNMFALSLLANDPAVEVCPIVHVSGTAKDWELLFGVFYQPFSSSASRPLDVVASMLRLGRKYDIPAARDDALSRLRAEFPAEYQVWNKRDEFLTTIDDHAPFTSIS</sequence>
<dbReference type="OrthoDB" id="3217871at2759"/>
<evidence type="ECO:0000313" key="3">
    <source>
        <dbReference type="Proteomes" id="UP000623467"/>
    </source>
</evidence>
<reference evidence="2" key="1">
    <citation type="submission" date="2020-05" db="EMBL/GenBank/DDBJ databases">
        <title>Mycena genomes resolve the evolution of fungal bioluminescence.</title>
        <authorList>
            <person name="Tsai I.J."/>
        </authorList>
    </citation>
    <scope>NUCLEOTIDE SEQUENCE</scope>
    <source>
        <strain evidence="2">160909Yilan</strain>
    </source>
</reference>
<evidence type="ECO:0000259" key="1">
    <source>
        <dbReference type="PROSITE" id="PS50097"/>
    </source>
</evidence>
<dbReference type="EMBL" id="JACAZH010000013">
    <property type="protein sequence ID" value="KAF7351410.1"/>
    <property type="molecule type" value="Genomic_DNA"/>
</dbReference>
<comment type="caution">
    <text evidence="2">The sequence shown here is derived from an EMBL/GenBank/DDBJ whole genome shotgun (WGS) entry which is preliminary data.</text>
</comment>
<organism evidence="2 3">
    <name type="scientific">Mycena sanguinolenta</name>
    <dbReference type="NCBI Taxonomy" id="230812"/>
    <lineage>
        <taxon>Eukaryota</taxon>
        <taxon>Fungi</taxon>
        <taxon>Dikarya</taxon>
        <taxon>Basidiomycota</taxon>
        <taxon>Agaricomycotina</taxon>
        <taxon>Agaricomycetes</taxon>
        <taxon>Agaricomycetidae</taxon>
        <taxon>Agaricales</taxon>
        <taxon>Marasmiineae</taxon>
        <taxon>Mycenaceae</taxon>
        <taxon>Mycena</taxon>
    </lineage>
</organism>
<evidence type="ECO:0000313" key="2">
    <source>
        <dbReference type="EMBL" id="KAF7351410.1"/>
    </source>
</evidence>
<dbReference type="Gene3D" id="3.30.710.10">
    <property type="entry name" value="Potassium Channel Kv1.1, Chain A"/>
    <property type="match status" value="1"/>
</dbReference>
<keyword evidence="3" id="KW-1185">Reference proteome</keyword>
<protein>
    <submittedName>
        <fullName evidence="2">BTB domain-containing protein</fullName>
    </submittedName>
</protein>
<dbReference type="PROSITE" id="PS50097">
    <property type="entry name" value="BTB"/>
    <property type="match status" value="1"/>
</dbReference>
<gene>
    <name evidence="2" type="ORF">MSAN_01572900</name>
</gene>
<accession>A0A8H6Y499</accession>